<dbReference type="EMBL" id="CM047910">
    <property type="protein sequence ID" value="KAJ0074835.1"/>
    <property type="molecule type" value="Genomic_DNA"/>
</dbReference>
<reference evidence="2" key="1">
    <citation type="journal article" date="2023" name="G3 (Bethesda)">
        <title>Genome assembly and association tests identify interacting loci associated with vigor, precocity, and sex in interspecific pistachio rootstocks.</title>
        <authorList>
            <person name="Palmer W."/>
            <person name="Jacygrad E."/>
            <person name="Sagayaradj S."/>
            <person name="Cavanaugh K."/>
            <person name="Han R."/>
            <person name="Bertier L."/>
            <person name="Beede B."/>
            <person name="Kafkas S."/>
            <person name="Golino D."/>
            <person name="Preece J."/>
            <person name="Michelmore R."/>
        </authorList>
    </citation>
    <scope>NUCLEOTIDE SEQUENCE [LARGE SCALE GENOMIC DNA]</scope>
</reference>
<keyword evidence="2" id="KW-1185">Reference proteome</keyword>
<comment type="caution">
    <text evidence="1">The sequence shown here is derived from an EMBL/GenBank/DDBJ whole genome shotgun (WGS) entry which is preliminary data.</text>
</comment>
<proteinExistence type="predicted"/>
<evidence type="ECO:0000313" key="2">
    <source>
        <dbReference type="Proteomes" id="UP001164250"/>
    </source>
</evidence>
<sequence>MNFTASFQGNLSLLPCSSSAIFSFFTCSSRGTLSFCKFFSRKKKEIVCRVTGTDTEPDNNNDKQINEDGENPPATDTHQKNDKPEPDSKLDDVNQITNNDIETNGLGGGVQLVIVLNIIGLVSICNGGTPHFSWIVSVDWWVPDKKPRHVLVFALCRLSSTDLDSGMYGGVA</sequence>
<organism evidence="1 2">
    <name type="scientific">Pistacia atlantica</name>
    <dbReference type="NCBI Taxonomy" id="434234"/>
    <lineage>
        <taxon>Eukaryota</taxon>
        <taxon>Viridiplantae</taxon>
        <taxon>Streptophyta</taxon>
        <taxon>Embryophyta</taxon>
        <taxon>Tracheophyta</taxon>
        <taxon>Spermatophyta</taxon>
        <taxon>Magnoliopsida</taxon>
        <taxon>eudicotyledons</taxon>
        <taxon>Gunneridae</taxon>
        <taxon>Pentapetalae</taxon>
        <taxon>rosids</taxon>
        <taxon>malvids</taxon>
        <taxon>Sapindales</taxon>
        <taxon>Anacardiaceae</taxon>
        <taxon>Pistacia</taxon>
    </lineage>
</organism>
<accession>A0ACC0ZSP5</accession>
<protein>
    <submittedName>
        <fullName evidence="1">Uncharacterized protein</fullName>
    </submittedName>
</protein>
<dbReference type="Proteomes" id="UP001164250">
    <property type="component" value="Chromosome 15"/>
</dbReference>
<gene>
    <name evidence="1" type="ORF">Patl1_34545</name>
</gene>
<evidence type="ECO:0000313" key="1">
    <source>
        <dbReference type="EMBL" id="KAJ0074835.1"/>
    </source>
</evidence>
<name>A0ACC0ZSP5_9ROSI</name>